<keyword evidence="1" id="KW-0812">Transmembrane</keyword>
<dbReference type="InterPro" id="IPR014509">
    <property type="entry name" value="YjdF-like"/>
</dbReference>
<gene>
    <name evidence="2" type="ORF">Q8A57_04890</name>
</gene>
<keyword evidence="3" id="KW-1185">Reference proteome</keyword>
<feature type="transmembrane region" description="Helical" evidence="1">
    <location>
        <begin position="129"/>
        <end position="152"/>
    </location>
</feature>
<dbReference type="EMBL" id="JAUUUU010000002">
    <property type="protein sequence ID" value="MDP1520300.1"/>
    <property type="molecule type" value="Genomic_DNA"/>
</dbReference>
<evidence type="ECO:0000313" key="2">
    <source>
        <dbReference type="EMBL" id="MDP1520300.1"/>
    </source>
</evidence>
<feature type="transmembrane region" description="Helical" evidence="1">
    <location>
        <begin position="59"/>
        <end position="80"/>
    </location>
</feature>
<comment type="caution">
    <text evidence="2">The sequence shown here is derived from an EMBL/GenBank/DDBJ whole genome shotgun (WGS) entry which is preliminary data.</text>
</comment>
<dbReference type="RefSeq" id="WP_305169866.1">
    <property type="nucleotide sequence ID" value="NZ_JAUUUU010000002.1"/>
</dbReference>
<feature type="transmembrane region" description="Helical" evidence="1">
    <location>
        <begin position="100"/>
        <end position="117"/>
    </location>
</feature>
<feature type="transmembrane region" description="Helical" evidence="1">
    <location>
        <begin position="29"/>
        <end position="47"/>
    </location>
</feature>
<keyword evidence="1" id="KW-1133">Transmembrane helix</keyword>
<feature type="transmembrane region" description="Helical" evidence="1">
    <location>
        <begin position="172"/>
        <end position="190"/>
    </location>
</feature>
<sequence>MASNRELLALLVLLLAVMAWSWIGPFDRATWWLEAIPVVVALPLLAWTRNRFPLTRLAYYLIFVHAVILVVGAHYTYARVPLGFWMADWFDFSRNHYDRIGHLAQGFVPAILAREILWRTGAVTRRGWLFFLTTCFCLAFSAFYELIEWWTALIGGDGSIEFLGTQGDVWDAQWDMMMALIGAIAAQLLLGRFHHRQIALVSGR</sequence>
<organism evidence="2 3">
    <name type="scientific">Porticoccus litoralis</name>
    <dbReference type="NCBI Taxonomy" id="434086"/>
    <lineage>
        <taxon>Bacteria</taxon>
        <taxon>Pseudomonadati</taxon>
        <taxon>Pseudomonadota</taxon>
        <taxon>Gammaproteobacteria</taxon>
        <taxon>Cellvibrionales</taxon>
        <taxon>Porticoccaceae</taxon>
        <taxon>Porticoccus</taxon>
    </lineage>
</organism>
<reference evidence="2" key="2">
    <citation type="submission" date="2023-08" db="EMBL/GenBank/DDBJ databases">
        <authorList>
            <person name="Luo J."/>
        </authorList>
    </citation>
    <scope>NUCLEOTIDE SEQUENCE</scope>
    <source>
        <strain evidence="2">DSM 25064</strain>
    </source>
</reference>
<evidence type="ECO:0000313" key="3">
    <source>
        <dbReference type="Proteomes" id="UP001178354"/>
    </source>
</evidence>
<dbReference type="AlphaFoldDB" id="A0AAW8B2T2"/>
<keyword evidence="1" id="KW-0472">Membrane</keyword>
<dbReference type="PIRSF" id="PIRSF020606">
    <property type="entry name" value="UCP020606"/>
    <property type="match status" value="1"/>
</dbReference>
<dbReference type="Proteomes" id="UP001178354">
    <property type="component" value="Unassembled WGS sequence"/>
</dbReference>
<dbReference type="Pfam" id="PF09997">
    <property type="entry name" value="DUF2238"/>
    <property type="match status" value="1"/>
</dbReference>
<proteinExistence type="predicted"/>
<evidence type="ECO:0000256" key="1">
    <source>
        <dbReference type="SAM" id="Phobius"/>
    </source>
</evidence>
<reference evidence="2" key="1">
    <citation type="journal article" date="2010" name="Int. J. Syst. Evol. Microbiol.">
        <title>Porticoccus litoralis gen. nov., sp. nov., a gammaproteobacterium isolated from the Yellow Sea.</title>
        <authorList>
            <person name="Oh H.M."/>
            <person name="Kim H."/>
            <person name="Kim K.M."/>
            <person name="Min G.S."/>
            <person name="Cho J.C."/>
        </authorList>
    </citation>
    <scope>NUCLEOTIDE SEQUENCE</scope>
    <source>
        <strain evidence="2">DSM 25064</strain>
    </source>
</reference>
<protein>
    <submittedName>
        <fullName evidence="2">DUF2238 domain-containing protein</fullName>
    </submittedName>
</protein>
<accession>A0AAW8B2T2</accession>
<name>A0AAW8B2T2_9GAMM</name>
<dbReference type="InterPro" id="IPR058534">
    <property type="entry name" value="YjdF"/>
</dbReference>